<dbReference type="CDD" id="cd17929">
    <property type="entry name" value="DEXHc_priA"/>
    <property type="match status" value="1"/>
</dbReference>
<dbReference type="FunFam" id="3.40.50.300:FF:000489">
    <property type="entry name" value="Primosome assembly protein PriA"/>
    <property type="match status" value="1"/>
</dbReference>
<dbReference type="Pfam" id="PF04851">
    <property type="entry name" value="ResIII"/>
    <property type="match status" value="1"/>
</dbReference>
<dbReference type="GO" id="GO:0006269">
    <property type="term" value="P:DNA replication, synthesis of primer"/>
    <property type="evidence" value="ECO:0007669"/>
    <property type="project" value="UniProtKB-KW"/>
</dbReference>
<evidence type="ECO:0000256" key="8">
    <source>
        <dbReference type="ARBA" id="ARBA00022840"/>
    </source>
</evidence>
<keyword evidence="6 12" id="KW-0347">Helicase</keyword>
<evidence type="ECO:0000259" key="13">
    <source>
        <dbReference type="PROSITE" id="PS51192"/>
    </source>
</evidence>
<evidence type="ECO:0000256" key="1">
    <source>
        <dbReference type="ARBA" id="ARBA00022515"/>
    </source>
</evidence>
<dbReference type="PROSITE" id="PS51192">
    <property type="entry name" value="HELICASE_ATP_BIND_1"/>
    <property type="match status" value="1"/>
</dbReference>
<dbReference type="InterPro" id="IPR006935">
    <property type="entry name" value="Helicase/UvrB_N"/>
</dbReference>
<dbReference type="GO" id="GO:0008270">
    <property type="term" value="F:zinc ion binding"/>
    <property type="evidence" value="ECO:0007669"/>
    <property type="project" value="UniProtKB-UniRule"/>
</dbReference>
<dbReference type="HAMAP" id="MF_00983">
    <property type="entry name" value="PriA"/>
    <property type="match status" value="1"/>
</dbReference>
<feature type="domain" description="Helicase C-terminal" evidence="14">
    <location>
        <begin position="479"/>
        <end position="656"/>
    </location>
</feature>
<comment type="subunit">
    <text evidence="12">Component of the replication restart primosome.</text>
</comment>
<keyword evidence="3 12" id="KW-0479">Metal-binding</keyword>
<dbReference type="InterPro" id="IPR041236">
    <property type="entry name" value="PriA_C"/>
</dbReference>
<dbReference type="GO" id="GO:0006310">
    <property type="term" value="P:DNA recombination"/>
    <property type="evidence" value="ECO:0007669"/>
    <property type="project" value="InterPro"/>
</dbReference>
<comment type="similarity">
    <text evidence="12">Belongs to the helicase family. PriA subfamily.</text>
</comment>
<dbReference type="PANTHER" id="PTHR30580:SF1">
    <property type="entry name" value="COMF OPERON PROTEIN 1"/>
    <property type="match status" value="1"/>
</dbReference>
<dbReference type="SMART" id="SM00490">
    <property type="entry name" value="HELICc"/>
    <property type="match status" value="1"/>
</dbReference>
<dbReference type="Pfam" id="PF17764">
    <property type="entry name" value="PriA_3primeBD"/>
    <property type="match status" value="1"/>
</dbReference>
<evidence type="ECO:0000256" key="5">
    <source>
        <dbReference type="ARBA" id="ARBA00022801"/>
    </source>
</evidence>
<evidence type="ECO:0000256" key="4">
    <source>
        <dbReference type="ARBA" id="ARBA00022741"/>
    </source>
</evidence>
<keyword evidence="4 12" id="KW-0547">Nucleotide-binding</keyword>
<dbReference type="EC" id="5.6.2.4" evidence="12"/>
<dbReference type="Pfam" id="PF18074">
    <property type="entry name" value="PriA_C"/>
    <property type="match status" value="1"/>
</dbReference>
<feature type="binding site" evidence="12">
    <location>
        <position position="487"/>
    </location>
    <ligand>
        <name>Zn(2+)</name>
        <dbReference type="ChEBI" id="CHEBI:29105"/>
        <label>1</label>
    </ligand>
</feature>
<dbReference type="STRING" id="1871336.BBG48_08615"/>
<dbReference type="InterPro" id="IPR027417">
    <property type="entry name" value="P-loop_NTPase"/>
</dbReference>
<dbReference type="NCBIfam" id="TIGR00595">
    <property type="entry name" value="priA"/>
    <property type="match status" value="1"/>
</dbReference>
<dbReference type="SMART" id="SM00487">
    <property type="entry name" value="DEXDc"/>
    <property type="match status" value="1"/>
</dbReference>
<keyword evidence="2 12" id="KW-0235">DNA replication</keyword>
<dbReference type="Gene3D" id="3.40.50.300">
    <property type="entry name" value="P-loop containing nucleotide triphosphate hydrolases"/>
    <property type="match status" value="2"/>
</dbReference>
<dbReference type="GO" id="GO:0005524">
    <property type="term" value="F:ATP binding"/>
    <property type="evidence" value="ECO:0007669"/>
    <property type="project" value="UniProtKB-UniRule"/>
</dbReference>
<keyword evidence="9 12" id="KW-0238">DNA-binding</keyword>
<evidence type="ECO:0000256" key="10">
    <source>
        <dbReference type="ARBA" id="ARBA00023235"/>
    </source>
</evidence>
<evidence type="ECO:0000256" key="6">
    <source>
        <dbReference type="ARBA" id="ARBA00022806"/>
    </source>
</evidence>
<dbReference type="InterPro" id="IPR014001">
    <property type="entry name" value="Helicase_ATP-bd"/>
</dbReference>
<comment type="caution">
    <text evidence="15">The sequence shown here is derived from an EMBL/GenBank/DDBJ whole genome shotgun (WGS) entry which is preliminary data.</text>
</comment>
<dbReference type="Proteomes" id="UP000093352">
    <property type="component" value="Unassembled WGS sequence"/>
</dbReference>
<feature type="binding site" evidence="12">
    <location>
        <position position="444"/>
    </location>
    <ligand>
        <name>Zn(2+)</name>
        <dbReference type="ChEBI" id="CHEBI:29105"/>
        <label>1</label>
    </ligand>
</feature>
<feature type="binding site" evidence="12">
    <location>
        <position position="474"/>
    </location>
    <ligand>
        <name>Zn(2+)</name>
        <dbReference type="ChEBI" id="CHEBI:29105"/>
        <label>2</label>
    </ligand>
</feature>
<dbReference type="InterPro" id="IPR005259">
    <property type="entry name" value="PriA"/>
</dbReference>
<evidence type="ECO:0000313" key="16">
    <source>
        <dbReference type="Proteomes" id="UP000093352"/>
    </source>
</evidence>
<evidence type="ECO:0000256" key="11">
    <source>
        <dbReference type="ARBA" id="ARBA00048988"/>
    </source>
</evidence>
<feature type="binding site" evidence="12">
    <location>
        <position position="456"/>
    </location>
    <ligand>
        <name>Zn(2+)</name>
        <dbReference type="ChEBI" id="CHEBI:29105"/>
        <label>2</label>
    </ligand>
</feature>
<dbReference type="AlphaFoldDB" id="A0A371IK30"/>
<dbReference type="InterPro" id="IPR040498">
    <property type="entry name" value="PriA_CRR"/>
</dbReference>
<dbReference type="SUPFAM" id="SSF52540">
    <property type="entry name" value="P-loop containing nucleoside triphosphate hydrolases"/>
    <property type="match status" value="1"/>
</dbReference>
<dbReference type="PANTHER" id="PTHR30580">
    <property type="entry name" value="PRIMOSOMAL PROTEIN N"/>
    <property type="match status" value="1"/>
</dbReference>
<accession>A0A371IK30</accession>
<keyword evidence="1 12" id="KW-0639">Primosome</keyword>
<dbReference type="Pfam" id="PF00271">
    <property type="entry name" value="Helicase_C"/>
    <property type="match status" value="1"/>
</dbReference>
<dbReference type="Gene3D" id="3.40.1440.60">
    <property type="entry name" value="PriA, 3(prime) DNA-binding domain"/>
    <property type="match status" value="1"/>
</dbReference>
<keyword evidence="7 12" id="KW-0862">Zinc</keyword>
<evidence type="ECO:0000313" key="15">
    <source>
        <dbReference type="EMBL" id="RDY20823.1"/>
    </source>
</evidence>
<dbReference type="GO" id="GO:0006270">
    <property type="term" value="P:DNA replication initiation"/>
    <property type="evidence" value="ECO:0007669"/>
    <property type="project" value="TreeGrafter"/>
</dbReference>
<feature type="binding site" evidence="12">
    <location>
        <position position="447"/>
    </location>
    <ligand>
        <name>Zn(2+)</name>
        <dbReference type="ChEBI" id="CHEBI:29105"/>
        <label>1</label>
    </ligand>
</feature>
<keyword evidence="10 12" id="KW-0413">Isomerase</keyword>
<evidence type="ECO:0000256" key="9">
    <source>
        <dbReference type="ARBA" id="ARBA00023125"/>
    </source>
</evidence>
<evidence type="ECO:0000259" key="14">
    <source>
        <dbReference type="PROSITE" id="PS51194"/>
    </source>
</evidence>
<evidence type="ECO:0000256" key="7">
    <source>
        <dbReference type="ARBA" id="ARBA00022833"/>
    </source>
</evidence>
<dbReference type="GO" id="GO:1990077">
    <property type="term" value="C:primosome complex"/>
    <property type="evidence" value="ECO:0007669"/>
    <property type="project" value="UniProtKB-UniRule"/>
</dbReference>
<gene>
    <name evidence="12 15" type="primary">priA</name>
    <name evidence="15" type="ORF">BBG48_007975</name>
</gene>
<proteinExistence type="inferred from homology"/>
<comment type="cofactor">
    <cofactor evidence="12">
        <name>Zn(2+)</name>
        <dbReference type="ChEBI" id="CHEBI:29105"/>
    </cofactor>
    <text evidence="12">Binds 2 zinc ions per subunit.</text>
</comment>
<comment type="function">
    <text evidence="12">Initiates the restart of stalled replication forks, which reloads the replicative helicase on sites other than the origin of replication. Recognizes and binds to abandoned replication forks and remodels them to uncover a helicase loading site. Promotes assembly of the primosome at these replication forks.</text>
</comment>
<comment type="catalytic activity">
    <reaction evidence="11 12">
        <text>ATP + H2O = ADP + phosphate + H(+)</text>
        <dbReference type="Rhea" id="RHEA:13065"/>
        <dbReference type="ChEBI" id="CHEBI:15377"/>
        <dbReference type="ChEBI" id="CHEBI:15378"/>
        <dbReference type="ChEBI" id="CHEBI:30616"/>
        <dbReference type="ChEBI" id="CHEBI:43474"/>
        <dbReference type="ChEBI" id="CHEBI:456216"/>
        <dbReference type="EC" id="5.6.2.4"/>
    </reaction>
</comment>
<dbReference type="Pfam" id="PF18319">
    <property type="entry name" value="Zn_ribbon_PriA"/>
    <property type="match status" value="1"/>
</dbReference>
<dbReference type="InterPro" id="IPR041222">
    <property type="entry name" value="PriA_3primeBD"/>
</dbReference>
<feature type="binding site" evidence="12">
    <location>
        <position position="484"/>
    </location>
    <ligand>
        <name>Zn(2+)</name>
        <dbReference type="ChEBI" id="CHEBI:29105"/>
        <label>1</label>
    </ligand>
</feature>
<keyword evidence="8 12" id="KW-0067">ATP-binding</keyword>
<dbReference type="GO" id="GO:0006302">
    <property type="term" value="P:double-strand break repair"/>
    <property type="evidence" value="ECO:0007669"/>
    <property type="project" value="InterPro"/>
</dbReference>
<dbReference type="EMBL" id="MBEW02000019">
    <property type="protein sequence ID" value="RDY20823.1"/>
    <property type="molecule type" value="Genomic_DNA"/>
</dbReference>
<keyword evidence="5 12" id="KW-0378">Hydrolase</keyword>
<organism evidence="15 16">
    <name type="scientific">Criibacterium bergeronii</name>
    <dbReference type="NCBI Taxonomy" id="1871336"/>
    <lineage>
        <taxon>Bacteria</taxon>
        <taxon>Bacillati</taxon>
        <taxon>Bacillota</taxon>
        <taxon>Clostridia</taxon>
        <taxon>Peptostreptococcales</taxon>
        <taxon>Filifactoraceae</taxon>
        <taxon>Criibacterium</taxon>
    </lineage>
</organism>
<feature type="binding site" evidence="12">
    <location>
        <position position="453"/>
    </location>
    <ligand>
        <name>Zn(2+)</name>
        <dbReference type="ChEBI" id="CHEBI:29105"/>
        <label>2</label>
    </ligand>
</feature>
<dbReference type="GO" id="GO:0016887">
    <property type="term" value="F:ATP hydrolysis activity"/>
    <property type="evidence" value="ECO:0007669"/>
    <property type="project" value="RHEA"/>
</dbReference>
<dbReference type="InterPro" id="IPR042115">
    <property type="entry name" value="PriA_3primeBD_sf"/>
</dbReference>
<dbReference type="GO" id="GO:0003677">
    <property type="term" value="F:DNA binding"/>
    <property type="evidence" value="ECO:0007669"/>
    <property type="project" value="UniProtKB-UniRule"/>
</dbReference>
<protein>
    <recommendedName>
        <fullName evidence="12">Replication restart protein PriA</fullName>
    </recommendedName>
    <alternativeName>
        <fullName evidence="12">ATP-dependent DNA helicase PriA</fullName>
        <ecNumber evidence="12">5.6.2.4</ecNumber>
    </alternativeName>
    <alternativeName>
        <fullName evidence="12">DNA 3'-5' helicase PriA</fullName>
    </alternativeName>
</protein>
<evidence type="ECO:0000256" key="12">
    <source>
        <dbReference type="HAMAP-Rule" id="MF_00983"/>
    </source>
</evidence>
<dbReference type="RefSeq" id="WP_068912929.1">
    <property type="nucleotide sequence ID" value="NZ_MBEW02000019.1"/>
</dbReference>
<evidence type="ECO:0000256" key="2">
    <source>
        <dbReference type="ARBA" id="ARBA00022705"/>
    </source>
</evidence>
<reference evidence="15 16" key="1">
    <citation type="journal article" date="2016" name="Genome Announc.">
        <title>Draft Genome Sequence of Criibacterium bergeronii gen. nov., sp. nov., Strain CCRI-22567T, Isolated from a Vaginal Sample from a Woman with Bacterial Vaginosis.</title>
        <authorList>
            <person name="Maheux A.F."/>
            <person name="Berube E."/>
            <person name="Boudreau D.K."/>
            <person name="Raymond F."/>
            <person name="Corbeil J."/>
            <person name="Roy P.H."/>
            <person name="Boissinot M."/>
            <person name="Omar R.F."/>
        </authorList>
    </citation>
    <scope>NUCLEOTIDE SEQUENCE [LARGE SCALE GENOMIC DNA]</scope>
    <source>
        <strain evidence="15 16">CCRI-22567</strain>
    </source>
</reference>
<comment type="catalytic activity">
    <reaction evidence="12">
        <text>Couples ATP hydrolysis with the unwinding of duplex DNA by translocating in the 3'-5' direction.</text>
        <dbReference type="EC" id="5.6.2.4"/>
    </reaction>
</comment>
<name>A0A371IK30_9FIRM</name>
<dbReference type="InterPro" id="IPR001650">
    <property type="entry name" value="Helicase_C-like"/>
</dbReference>
<keyword evidence="16" id="KW-1185">Reference proteome</keyword>
<dbReference type="GO" id="GO:0043138">
    <property type="term" value="F:3'-5' DNA helicase activity"/>
    <property type="evidence" value="ECO:0007669"/>
    <property type="project" value="UniProtKB-EC"/>
</dbReference>
<evidence type="ECO:0000256" key="3">
    <source>
        <dbReference type="ARBA" id="ARBA00022723"/>
    </source>
</evidence>
<feature type="domain" description="Helicase ATP-binding" evidence="13">
    <location>
        <begin position="216"/>
        <end position="382"/>
    </location>
</feature>
<sequence>MTKIYDLSLDNRSRYVDNLFSYKTEQTYNIGDVVLVPFGMANKTVAGVIIRQNTSLQPSNKIKSIISKLDDAQDLTAADVDIAQYIKDEYMCSYYDAIKLFMPPSGYSKKSENFVTIVELKDAIALKQQIAETRKNAKNKLIFFEKLLASDEINKEDFELEQGFKIKAYIDELVKLGIVELKKLEVFETSSWETKPHKKIILNQEQENAFDTIIDAYNNHDLTPVMLHGVTGSGKTAVYIEVVKYILSKGKTTLILVPEISLTMQTIDRFTSSFEEDIAVIHSGLTKRQRFDQWIKIKKGVSKIIIGARSALFAPIDNLGVIIIDEFHDGSYKSEQSPKYDAIELAEYIAKVKNSMLILSSATPSIASYYKAKQGIYKLATIKNRANNLPMPDVEIVDMLKEIKTGNSSDISRSLKEQMQIELAKGNQVLLFINKRGYSNNLTCDNCGDVIKCPNCDITLTYHKYDETLKCHYCGHTQRVVHTCESCHEGNYIMMNTGTQKIEIEVRSLFPKSKVFRLDKDTATNKESLYEILESFKNEPSSILIGTQMIGKGHDFPSVTLVGVIDADKGMNSPSYNALEKSFNIIEQVAGRSGRGEERGKVIIQTYAKNNPIFAYLSLHDYIAFYNDEIQKRQIYSYEPFGNIISVTVISENEDEARKSASRIKDALIFYNTNNLDGKLKVYNAEPALITKIDNKYRYKIIIRAENEILKKAKKMIDYTVSAKRKVVLTSDNVSVSIDVNPENMV</sequence>
<feature type="binding site" evidence="12">
    <location>
        <position position="471"/>
    </location>
    <ligand>
        <name>Zn(2+)</name>
        <dbReference type="ChEBI" id="CHEBI:29105"/>
        <label>2</label>
    </ligand>
</feature>
<dbReference type="PROSITE" id="PS51194">
    <property type="entry name" value="HELICASE_CTER"/>
    <property type="match status" value="1"/>
</dbReference>